<accession>A0A0M3HUG1</accession>
<sequence length="82" mass="9058">MPIAPRVARIWEFPAKNIIDPKLRRMAVIANWCPKIANSTLAQRKAARVGAFECKALATRLTQAAMRAVPNIHSLHNAAATR</sequence>
<evidence type="ECO:0000313" key="1">
    <source>
        <dbReference type="Proteomes" id="UP000036681"/>
    </source>
</evidence>
<dbReference type="WBParaSite" id="ALUE_0000643001-mRNA-1">
    <property type="protein sequence ID" value="ALUE_0000643001-mRNA-1"/>
    <property type="gene ID" value="ALUE_0000643001"/>
</dbReference>
<organism evidence="1 2">
    <name type="scientific">Ascaris lumbricoides</name>
    <name type="common">Giant roundworm</name>
    <dbReference type="NCBI Taxonomy" id="6252"/>
    <lineage>
        <taxon>Eukaryota</taxon>
        <taxon>Metazoa</taxon>
        <taxon>Ecdysozoa</taxon>
        <taxon>Nematoda</taxon>
        <taxon>Chromadorea</taxon>
        <taxon>Rhabditida</taxon>
        <taxon>Spirurina</taxon>
        <taxon>Ascaridomorpha</taxon>
        <taxon>Ascaridoidea</taxon>
        <taxon>Ascarididae</taxon>
        <taxon>Ascaris</taxon>
    </lineage>
</organism>
<evidence type="ECO:0000313" key="2">
    <source>
        <dbReference type="WBParaSite" id="ALUE_0000643001-mRNA-1"/>
    </source>
</evidence>
<proteinExistence type="predicted"/>
<dbReference type="Proteomes" id="UP000036681">
    <property type="component" value="Unplaced"/>
</dbReference>
<keyword evidence="1" id="KW-1185">Reference proteome</keyword>
<reference evidence="2" key="1">
    <citation type="submission" date="2017-02" db="UniProtKB">
        <authorList>
            <consortium name="WormBaseParasite"/>
        </authorList>
    </citation>
    <scope>IDENTIFICATION</scope>
</reference>
<dbReference type="AlphaFoldDB" id="A0A0M3HUG1"/>
<name>A0A0M3HUG1_ASCLU</name>
<protein>
    <submittedName>
        <fullName evidence="2">Reverse transcriptase</fullName>
    </submittedName>
</protein>